<dbReference type="InterPro" id="IPR036388">
    <property type="entry name" value="WH-like_DNA-bd_sf"/>
</dbReference>
<dbReference type="Gene3D" id="1.10.1740.10">
    <property type="match status" value="1"/>
</dbReference>
<organism evidence="7 8">
    <name type="scientific">Hydrocarboniphaga daqingensis</name>
    <dbReference type="NCBI Taxonomy" id="490188"/>
    <lineage>
        <taxon>Bacteria</taxon>
        <taxon>Pseudomonadati</taxon>
        <taxon>Pseudomonadota</taxon>
        <taxon>Gammaproteobacteria</taxon>
        <taxon>Nevskiales</taxon>
        <taxon>Nevskiaceae</taxon>
        <taxon>Hydrocarboniphaga</taxon>
    </lineage>
</organism>
<keyword evidence="3" id="KW-0731">Sigma factor</keyword>
<evidence type="ECO:0000256" key="1">
    <source>
        <dbReference type="ARBA" id="ARBA00010641"/>
    </source>
</evidence>
<keyword evidence="2" id="KW-0805">Transcription regulation</keyword>
<dbReference type="OrthoDB" id="9797134at2"/>
<dbReference type="NCBIfam" id="TIGR02937">
    <property type="entry name" value="sigma70-ECF"/>
    <property type="match status" value="1"/>
</dbReference>
<keyword evidence="4" id="KW-0804">Transcription</keyword>
<feature type="domain" description="RNA polymerase sigma-70 region 2" evidence="5">
    <location>
        <begin position="10"/>
        <end position="75"/>
    </location>
</feature>
<evidence type="ECO:0000256" key="3">
    <source>
        <dbReference type="ARBA" id="ARBA00023082"/>
    </source>
</evidence>
<dbReference type="RefSeq" id="WP_072896119.1">
    <property type="nucleotide sequence ID" value="NZ_FQWZ01000003.1"/>
</dbReference>
<dbReference type="SUPFAM" id="SSF88659">
    <property type="entry name" value="Sigma3 and sigma4 domains of RNA polymerase sigma factors"/>
    <property type="match status" value="1"/>
</dbReference>
<dbReference type="InterPro" id="IPR014284">
    <property type="entry name" value="RNA_pol_sigma-70_dom"/>
</dbReference>
<dbReference type="GO" id="GO:0003677">
    <property type="term" value="F:DNA binding"/>
    <property type="evidence" value="ECO:0007669"/>
    <property type="project" value="InterPro"/>
</dbReference>
<dbReference type="PANTHER" id="PTHR43133">
    <property type="entry name" value="RNA POLYMERASE ECF-TYPE SIGMA FACTO"/>
    <property type="match status" value="1"/>
</dbReference>
<dbReference type="InterPro" id="IPR007627">
    <property type="entry name" value="RNA_pol_sigma70_r2"/>
</dbReference>
<dbReference type="Pfam" id="PF08281">
    <property type="entry name" value="Sigma70_r4_2"/>
    <property type="match status" value="1"/>
</dbReference>
<dbReference type="GO" id="GO:0016987">
    <property type="term" value="F:sigma factor activity"/>
    <property type="evidence" value="ECO:0007669"/>
    <property type="project" value="UniProtKB-KW"/>
</dbReference>
<protein>
    <submittedName>
        <fullName evidence="7">RNA polymerase sigma-70 factor, ECF subfamily</fullName>
    </submittedName>
</protein>
<gene>
    <name evidence="7" type="ORF">SAMN04488068_1498</name>
</gene>
<evidence type="ECO:0000313" key="7">
    <source>
        <dbReference type="EMBL" id="SHG81479.1"/>
    </source>
</evidence>
<evidence type="ECO:0000313" key="8">
    <source>
        <dbReference type="Proteomes" id="UP000199758"/>
    </source>
</evidence>
<keyword evidence="8" id="KW-1185">Reference proteome</keyword>
<sequence>MPDFRRELVELLPRLRRFALALCGSPADADDLVQASVERALLYAAQWQPGTRMDSWLYKIAQNLWRDELRAHRRRAEPLDEAEQVVGEDGRDVTLQQLQIDEARRAMRALPDEQRAVLALVVLDGLSYQQAADVIGVPIGTVMSRLARARSRMAEALGGRAVGVGAG</sequence>
<accession>A0A1M5MX32</accession>
<feature type="domain" description="RNA polymerase sigma factor 70 region 4 type 2" evidence="6">
    <location>
        <begin position="102"/>
        <end position="153"/>
    </location>
</feature>
<dbReference type="Proteomes" id="UP000199758">
    <property type="component" value="Unassembled WGS sequence"/>
</dbReference>
<dbReference type="STRING" id="490188.SAMN04488068_1498"/>
<dbReference type="InterPro" id="IPR013324">
    <property type="entry name" value="RNA_pol_sigma_r3/r4-like"/>
</dbReference>
<dbReference type="InterPro" id="IPR039425">
    <property type="entry name" value="RNA_pol_sigma-70-like"/>
</dbReference>
<reference evidence="7 8" key="1">
    <citation type="submission" date="2016-11" db="EMBL/GenBank/DDBJ databases">
        <authorList>
            <person name="Jaros S."/>
            <person name="Januszkiewicz K."/>
            <person name="Wedrychowicz H."/>
        </authorList>
    </citation>
    <scope>NUCLEOTIDE SEQUENCE [LARGE SCALE GENOMIC DNA]</scope>
    <source>
        <strain evidence="7 8">CGMCC 1.7049</strain>
    </source>
</reference>
<dbReference type="PANTHER" id="PTHR43133:SF25">
    <property type="entry name" value="RNA POLYMERASE SIGMA FACTOR RFAY-RELATED"/>
    <property type="match status" value="1"/>
</dbReference>
<dbReference type="AlphaFoldDB" id="A0A1M5MX32"/>
<name>A0A1M5MX32_9GAMM</name>
<evidence type="ECO:0000259" key="5">
    <source>
        <dbReference type="Pfam" id="PF04542"/>
    </source>
</evidence>
<evidence type="ECO:0000256" key="4">
    <source>
        <dbReference type="ARBA" id="ARBA00023163"/>
    </source>
</evidence>
<dbReference type="Pfam" id="PF04542">
    <property type="entry name" value="Sigma70_r2"/>
    <property type="match status" value="1"/>
</dbReference>
<dbReference type="InterPro" id="IPR013249">
    <property type="entry name" value="RNA_pol_sigma70_r4_t2"/>
</dbReference>
<dbReference type="EMBL" id="FQWZ01000003">
    <property type="protein sequence ID" value="SHG81479.1"/>
    <property type="molecule type" value="Genomic_DNA"/>
</dbReference>
<dbReference type="InterPro" id="IPR013325">
    <property type="entry name" value="RNA_pol_sigma_r2"/>
</dbReference>
<dbReference type="CDD" id="cd06171">
    <property type="entry name" value="Sigma70_r4"/>
    <property type="match status" value="1"/>
</dbReference>
<comment type="similarity">
    <text evidence="1">Belongs to the sigma-70 factor family. ECF subfamily.</text>
</comment>
<evidence type="ECO:0000259" key="6">
    <source>
        <dbReference type="Pfam" id="PF08281"/>
    </source>
</evidence>
<dbReference type="Gene3D" id="1.10.10.10">
    <property type="entry name" value="Winged helix-like DNA-binding domain superfamily/Winged helix DNA-binding domain"/>
    <property type="match status" value="1"/>
</dbReference>
<dbReference type="GO" id="GO:0006352">
    <property type="term" value="P:DNA-templated transcription initiation"/>
    <property type="evidence" value="ECO:0007669"/>
    <property type="project" value="InterPro"/>
</dbReference>
<proteinExistence type="inferred from homology"/>
<evidence type="ECO:0000256" key="2">
    <source>
        <dbReference type="ARBA" id="ARBA00023015"/>
    </source>
</evidence>
<dbReference type="SUPFAM" id="SSF88946">
    <property type="entry name" value="Sigma2 domain of RNA polymerase sigma factors"/>
    <property type="match status" value="1"/>
</dbReference>